<comment type="caution">
    <text evidence="1">The sequence shown here is derived from an EMBL/GenBank/DDBJ whole genome shotgun (WGS) entry which is preliminary data.</text>
</comment>
<accession>A0A8J2NH84</accession>
<protein>
    <submittedName>
        <fullName evidence="1">Uncharacterized protein</fullName>
    </submittedName>
</protein>
<evidence type="ECO:0000313" key="1">
    <source>
        <dbReference type="EMBL" id="CAG7668016.1"/>
    </source>
</evidence>
<dbReference type="Proteomes" id="UP000708208">
    <property type="component" value="Unassembled WGS sequence"/>
</dbReference>
<dbReference type="AlphaFoldDB" id="A0A8J2NH84"/>
<sequence length="82" mass="9471">MDFTHPGSMKELSFIVARTAEIAEGVILDWNLVLKDAGIIKMKIIEMERERLLLPMDNSVVEIRLKKFDYIEGHVKLAICFH</sequence>
<organism evidence="1 2">
    <name type="scientific">Allacma fusca</name>
    <dbReference type="NCBI Taxonomy" id="39272"/>
    <lineage>
        <taxon>Eukaryota</taxon>
        <taxon>Metazoa</taxon>
        <taxon>Ecdysozoa</taxon>
        <taxon>Arthropoda</taxon>
        <taxon>Hexapoda</taxon>
        <taxon>Collembola</taxon>
        <taxon>Symphypleona</taxon>
        <taxon>Sminthuridae</taxon>
        <taxon>Allacma</taxon>
    </lineage>
</organism>
<gene>
    <name evidence="1" type="ORF">AFUS01_LOCUS1887</name>
</gene>
<proteinExistence type="predicted"/>
<evidence type="ECO:0000313" key="2">
    <source>
        <dbReference type="Proteomes" id="UP000708208"/>
    </source>
</evidence>
<name>A0A8J2NH84_9HEXA</name>
<dbReference type="EMBL" id="CAJVCH010010768">
    <property type="protein sequence ID" value="CAG7668016.1"/>
    <property type="molecule type" value="Genomic_DNA"/>
</dbReference>
<reference evidence="1" key="1">
    <citation type="submission" date="2021-06" db="EMBL/GenBank/DDBJ databases">
        <authorList>
            <person name="Hodson N. C."/>
            <person name="Mongue J. A."/>
            <person name="Jaron S. K."/>
        </authorList>
    </citation>
    <scope>NUCLEOTIDE SEQUENCE</scope>
</reference>
<keyword evidence="2" id="KW-1185">Reference proteome</keyword>